<dbReference type="PANTHER" id="PTHR20883:SF48">
    <property type="entry name" value="ECTOINE DIOXYGENASE"/>
    <property type="match status" value="1"/>
</dbReference>
<organism evidence="2 3">
    <name type="scientific">Roseicella frigidaeris</name>
    <dbReference type="NCBI Taxonomy" id="2230885"/>
    <lineage>
        <taxon>Bacteria</taxon>
        <taxon>Pseudomonadati</taxon>
        <taxon>Pseudomonadota</taxon>
        <taxon>Alphaproteobacteria</taxon>
        <taxon>Acetobacterales</taxon>
        <taxon>Roseomonadaceae</taxon>
        <taxon>Roseicella</taxon>
    </lineage>
</organism>
<dbReference type="EMBL" id="QLIX01000058">
    <property type="protein sequence ID" value="RAI54100.1"/>
    <property type="molecule type" value="Genomic_DNA"/>
</dbReference>
<dbReference type="GO" id="GO:0005506">
    <property type="term" value="F:iron ion binding"/>
    <property type="evidence" value="ECO:0007669"/>
    <property type="project" value="UniProtKB-ARBA"/>
</dbReference>
<dbReference type="PANTHER" id="PTHR20883">
    <property type="entry name" value="PHYTANOYL-COA DIOXYGENASE DOMAIN CONTAINING 1"/>
    <property type="match status" value="1"/>
</dbReference>
<dbReference type="Proteomes" id="UP000249065">
    <property type="component" value="Unassembled WGS sequence"/>
</dbReference>
<dbReference type="Pfam" id="PF05721">
    <property type="entry name" value="PhyH"/>
    <property type="match status" value="1"/>
</dbReference>
<reference evidence="3" key="1">
    <citation type="submission" date="2018-06" db="EMBL/GenBank/DDBJ databases">
        <authorList>
            <person name="Khan S.A."/>
        </authorList>
    </citation>
    <scope>NUCLEOTIDE SEQUENCE [LARGE SCALE GENOMIC DNA]</scope>
    <source>
        <strain evidence="3">DB-1506</strain>
    </source>
</reference>
<accession>A0A327LT88</accession>
<name>A0A327LT88_9PROT</name>
<dbReference type="GO" id="GO:0016706">
    <property type="term" value="F:2-oxoglutarate-dependent dioxygenase activity"/>
    <property type="evidence" value="ECO:0007669"/>
    <property type="project" value="UniProtKB-ARBA"/>
</dbReference>
<dbReference type="OrthoDB" id="9791262at2"/>
<comment type="caution">
    <text evidence="2">The sequence shown here is derived from an EMBL/GenBank/DDBJ whole genome shotgun (WGS) entry which is preliminary data.</text>
</comment>
<gene>
    <name evidence="2" type="ORF">DOO78_26430</name>
</gene>
<sequence>MSKLLTNDAVAHYRRDGVYWPVPVLTTDEVRYYRECLEAFERSQGGPLRGSLMFKTHLLFTWVDELIRTPKILDAVEDILGPNLMAWNTHWFIKEPGDGRYVAWHQDTTYWHLEPDEAITAWIALSPATKESGAMRMVPGTQTREVVPHVDTWKPGAMLTRGQEIAVDVDEAMAVDVELQPGEMSLHHHKIFHASGANHAQDRRIGLAVRYIPTHVRQVAIHGDSAALVRGVDEYNHFRHEPRPDRDMDPALVAMQAEAAQRQASILYAGTGRPTFRADL</sequence>
<evidence type="ECO:0000256" key="1">
    <source>
        <dbReference type="ARBA" id="ARBA00001954"/>
    </source>
</evidence>
<evidence type="ECO:0000313" key="3">
    <source>
        <dbReference type="Proteomes" id="UP000249065"/>
    </source>
</evidence>
<dbReference type="InterPro" id="IPR008775">
    <property type="entry name" value="Phytyl_CoA_dOase-like"/>
</dbReference>
<dbReference type="RefSeq" id="WP_111472869.1">
    <property type="nucleotide sequence ID" value="NZ_QLIX01000058.1"/>
</dbReference>
<dbReference type="Gene3D" id="2.60.120.620">
    <property type="entry name" value="q2cbj1_9rhob like domain"/>
    <property type="match status" value="1"/>
</dbReference>
<proteinExistence type="predicted"/>
<protein>
    <submittedName>
        <fullName evidence="2">Phytanoyl-CoA dioxygenase</fullName>
    </submittedName>
</protein>
<comment type="cofactor">
    <cofactor evidence="1">
        <name>Fe(2+)</name>
        <dbReference type="ChEBI" id="CHEBI:29033"/>
    </cofactor>
</comment>
<keyword evidence="3" id="KW-1185">Reference proteome</keyword>
<evidence type="ECO:0000313" key="2">
    <source>
        <dbReference type="EMBL" id="RAI54100.1"/>
    </source>
</evidence>
<dbReference type="AlphaFoldDB" id="A0A327LT88"/>
<dbReference type="SUPFAM" id="SSF51197">
    <property type="entry name" value="Clavaminate synthase-like"/>
    <property type="match status" value="1"/>
</dbReference>
<keyword evidence="2" id="KW-0223">Dioxygenase</keyword>
<keyword evidence="2" id="KW-0560">Oxidoreductase</keyword>